<proteinExistence type="predicted"/>
<dbReference type="EMBL" id="FNRW01000002">
    <property type="protein sequence ID" value="SEB40012.1"/>
    <property type="molecule type" value="Genomic_DNA"/>
</dbReference>
<dbReference type="EMBL" id="QSRZ01000006">
    <property type="protein sequence ID" value="RGL48613.1"/>
    <property type="molecule type" value="Genomic_DNA"/>
</dbReference>
<dbReference type="RefSeq" id="WP_016507639.1">
    <property type="nucleotide sequence ID" value="NZ_FNRW01000002.1"/>
</dbReference>
<dbReference type="PROSITE" id="PS51257">
    <property type="entry name" value="PROKAR_LIPOPROTEIN"/>
    <property type="match status" value="1"/>
</dbReference>
<gene>
    <name evidence="1" type="ORF">CE169_06485</name>
    <name evidence="2" type="ORF">DXC63_06310</name>
    <name evidence="3" type="ORF">SAMN04489748_0935</name>
</gene>
<reference evidence="1 5" key="2">
    <citation type="journal article" date="2017" name="Anaerobe">
        <title>Quantification, isolation and characterization of Bifidobacterium from the vaginal microbiomes of reproductive aged women.</title>
        <authorList>
            <person name="Freitas A.C."/>
            <person name="Hill J.E."/>
        </authorList>
    </citation>
    <scope>NUCLEOTIDE SEQUENCE [LARGE SCALE GENOMIC DNA]</scope>
    <source>
        <strain evidence="1 5">N6D05</strain>
    </source>
</reference>
<dbReference type="Gene3D" id="3.40.50.300">
    <property type="entry name" value="P-loop containing nucleotide triphosphate hydrolases"/>
    <property type="match status" value="1"/>
</dbReference>
<accession>A0A3D8TZ77</accession>
<dbReference type="InterPro" id="IPR027417">
    <property type="entry name" value="P-loop_NTPase"/>
</dbReference>
<evidence type="ECO:0000313" key="6">
    <source>
        <dbReference type="Proteomes" id="UP000261288"/>
    </source>
</evidence>
<evidence type="ECO:0000313" key="3">
    <source>
        <dbReference type="EMBL" id="SEB40012.1"/>
    </source>
</evidence>
<dbReference type="GeneID" id="69578152"/>
<reference evidence="2 6" key="3">
    <citation type="submission" date="2018-08" db="EMBL/GenBank/DDBJ databases">
        <title>A genome reference for cultivated species of the human gut microbiota.</title>
        <authorList>
            <person name="Zou Y."/>
            <person name="Xue W."/>
            <person name="Luo G."/>
        </authorList>
    </citation>
    <scope>NUCLEOTIDE SEQUENCE [LARGE SCALE GENOMIC DNA]</scope>
    <source>
        <strain evidence="2 6">TF06-45A</strain>
    </source>
</reference>
<organism evidence="1 5">
    <name type="scientific">Bifidobacterium longum</name>
    <dbReference type="NCBI Taxonomy" id="216816"/>
    <lineage>
        <taxon>Bacteria</taxon>
        <taxon>Bacillati</taxon>
        <taxon>Actinomycetota</taxon>
        <taxon>Actinomycetes</taxon>
        <taxon>Bifidobacteriales</taxon>
        <taxon>Bifidobacteriaceae</taxon>
        <taxon>Bifidobacterium</taxon>
    </lineage>
</organism>
<evidence type="ECO:0000313" key="4">
    <source>
        <dbReference type="Proteomes" id="UP000182842"/>
    </source>
</evidence>
<dbReference type="Proteomes" id="UP000257074">
    <property type="component" value="Unassembled WGS sequence"/>
</dbReference>
<dbReference type="AlphaFoldDB" id="A0A3D8TZ77"/>
<dbReference type="EMBL" id="NJNR01000031">
    <property type="protein sequence ID" value="RDX08111.1"/>
    <property type="molecule type" value="Genomic_DNA"/>
</dbReference>
<sequence length="167" mass="18519">MVKSLTIGLVDDGVATWNPVSDGNLLVTGGAGCGKTWWLTHTLIPGLNEMGQRVYMFDGYVDRGYTKPVQGVIPVNDPTSILEEPDSFLIIDHVNPGLEDDSALMETVRESDARIPIILSVQLVPDREQWSAWAELDIFSSKYTGMPWARMGIWESTSRERPQVVAI</sequence>
<comment type="caution">
    <text evidence="1">The sequence shown here is derived from an EMBL/GenBank/DDBJ whole genome shotgun (WGS) entry which is preliminary data.</text>
</comment>
<protein>
    <recommendedName>
        <fullName evidence="7">ATP-binding protein</fullName>
    </recommendedName>
</protein>
<reference evidence="3 4" key="1">
    <citation type="submission" date="2016-10" db="EMBL/GenBank/DDBJ databases">
        <authorList>
            <person name="Varghese N."/>
            <person name="Submissions S."/>
        </authorList>
    </citation>
    <scope>NUCLEOTIDE SEQUENCE [LARGE SCALE GENOMIC DNA]</scope>
    <source>
        <strain evidence="3 4">DSM 20219</strain>
    </source>
</reference>
<evidence type="ECO:0000313" key="1">
    <source>
        <dbReference type="EMBL" id="RDX08111.1"/>
    </source>
</evidence>
<evidence type="ECO:0008006" key="7">
    <source>
        <dbReference type="Google" id="ProtNLM"/>
    </source>
</evidence>
<evidence type="ECO:0000313" key="2">
    <source>
        <dbReference type="EMBL" id="RGL48613.1"/>
    </source>
</evidence>
<dbReference type="Proteomes" id="UP000261288">
    <property type="component" value="Unassembled WGS sequence"/>
</dbReference>
<name>A0A3D8TZ77_BIFLN</name>
<evidence type="ECO:0000313" key="5">
    <source>
        <dbReference type="Proteomes" id="UP000257074"/>
    </source>
</evidence>
<dbReference type="Proteomes" id="UP000182842">
    <property type="component" value="Unassembled WGS sequence"/>
</dbReference>